<organism evidence="4 5">
    <name type="scientific">Roseomonas acroporae</name>
    <dbReference type="NCBI Taxonomy" id="2937791"/>
    <lineage>
        <taxon>Bacteria</taxon>
        <taxon>Pseudomonadati</taxon>
        <taxon>Pseudomonadota</taxon>
        <taxon>Alphaproteobacteria</taxon>
        <taxon>Acetobacterales</taxon>
        <taxon>Roseomonadaceae</taxon>
        <taxon>Roseomonas</taxon>
    </lineage>
</organism>
<dbReference type="GO" id="GO:0004499">
    <property type="term" value="F:N,N-dimethylaniline monooxygenase activity"/>
    <property type="evidence" value="ECO:0007669"/>
    <property type="project" value="InterPro"/>
</dbReference>
<dbReference type="AlphaFoldDB" id="A0A9X1YC29"/>
<dbReference type="InterPro" id="IPR020946">
    <property type="entry name" value="Flavin_mOase-like"/>
</dbReference>
<keyword evidence="3" id="KW-0560">Oxidoreductase</keyword>
<evidence type="ECO:0000256" key="2">
    <source>
        <dbReference type="ARBA" id="ARBA00022827"/>
    </source>
</evidence>
<dbReference type="RefSeq" id="WP_248670071.1">
    <property type="nucleotide sequence ID" value="NZ_JALPRX010000169.1"/>
</dbReference>
<name>A0A9X1YC29_9PROT</name>
<dbReference type="EMBL" id="JALPRX010000169">
    <property type="protein sequence ID" value="MCK8788029.1"/>
    <property type="molecule type" value="Genomic_DNA"/>
</dbReference>
<keyword evidence="2" id="KW-0274">FAD</keyword>
<proteinExistence type="predicted"/>
<reference evidence="4" key="1">
    <citation type="submission" date="2022-04" db="EMBL/GenBank/DDBJ databases">
        <title>Roseomonas acroporae sp. nov., isolated from coral Acropora digitifera.</title>
        <authorList>
            <person name="Sun H."/>
        </authorList>
    </citation>
    <scope>NUCLEOTIDE SEQUENCE</scope>
    <source>
        <strain evidence="4">NAR14</strain>
    </source>
</reference>
<dbReference type="Gene3D" id="3.50.50.60">
    <property type="entry name" value="FAD/NAD(P)-binding domain"/>
    <property type="match status" value="1"/>
</dbReference>
<gene>
    <name evidence="4" type="ORF">M0638_27100</name>
</gene>
<dbReference type="SUPFAM" id="SSF51905">
    <property type="entry name" value="FAD/NAD(P)-binding domain"/>
    <property type="match status" value="2"/>
</dbReference>
<comment type="caution">
    <text evidence="4">The sequence shown here is derived from an EMBL/GenBank/DDBJ whole genome shotgun (WGS) entry which is preliminary data.</text>
</comment>
<evidence type="ECO:0000313" key="5">
    <source>
        <dbReference type="Proteomes" id="UP001139516"/>
    </source>
</evidence>
<protein>
    <submittedName>
        <fullName evidence="4">NAD(P)/FAD-dependent oxidoreductase</fullName>
    </submittedName>
</protein>
<dbReference type="GO" id="GO:0050660">
    <property type="term" value="F:flavin adenine dinucleotide binding"/>
    <property type="evidence" value="ECO:0007669"/>
    <property type="project" value="InterPro"/>
</dbReference>
<sequence length="589" mass="64768">MDGIPAEFSAAAAAETWLGDAEAALASGDAVRIADLFARDENREAHWRDILAFAWELRTTSGAGAIASRLLPDLARLSPRGFRLAPGRTPPRRVTRAGTAATEAIFAFETDIGPCDGVVRLVHEAGRPRAWTLLTALAEIRGHEDPANGGRWQNVDWKRNFGGENWLDRRERARAYADRDPAVLVVGAAQAGLSVAARLTMLGVDTLVVDREPRIGDSWRRRYHALTLHNETRVNHLPYMPFPRSWPVFIPKDMLANWLELYAEAMELNVWTGTELAGGDRDEAARCWEVRLRRADGSERRMRPRHIVFANGVSTTPVVPDLPGLGDFHGEVRHSGRYGSGLDWAGRRVLILGTGTSGHDVAQDLVVSGAASVTLIQRSPTLVVSLKEAQAPYALYDEEIPFEDKDLLAVSLPYPVYRRSHQLMAARNREADRALLEGLERRGFRLSAGDDGTGWQFLYLNRGGGYYFDAGCSEMIADGRVGLIQYADIERFGPEGAIMKDGSVQPADLIVLATGYEGQAAAARRLLGEAVGERIGRVWGFDREGELHGMWRPTGQPGLWFHAGGLAQCRIFSKVLALQIKARELGLAA</sequence>
<evidence type="ECO:0000256" key="3">
    <source>
        <dbReference type="ARBA" id="ARBA00023002"/>
    </source>
</evidence>
<evidence type="ECO:0000256" key="1">
    <source>
        <dbReference type="ARBA" id="ARBA00022630"/>
    </source>
</evidence>
<dbReference type="GO" id="GO:0050661">
    <property type="term" value="F:NADP binding"/>
    <property type="evidence" value="ECO:0007669"/>
    <property type="project" value="InterPro"/>
</dbReference>
<keyword evidence="5" id="KW-1185">Reference proteome</keyword>
<accession>A0A9X1YC29</accession>
<dbReference type="Proteomes" id="UP001139516">
    <property type="component" value="Unassembled WGS sequence"/>
</dbReference>
<dbReference type="PANTHER" id="PTHR43539:SF68">
    <property type="entry name" value="FLAVIN-BINDING MONOOXYGENASE-LIKE PROTEIN (AFU_ORTHOLOGUE AFUA_4G09220)"/>
    <property type="match status" value="1"/>
</dbReference>
<dbReference type="Pfam" id="PF00743">
    <property type="entry name" value="FMO-like"/>
    <property type="match status" value="1"/>
</dbReference>
<dbReference type="InterPro" id="IPR036188">
    <property type="entry name" value="FAD/NAD-bd_sf"/>
</dbReference>
<evidence type="ECO:0000313" key="4">
    <source>
        <dbReference type="EMBL" id="MCK8788029.1"/>
    </source>
</evidence>
<dbReference type="InterPro" id="IPR050982">
    <property type="entry name" value="Auxin_biosynth/cation_transpt"/>
</dbReference>
<keyword evidence="1" id="KW-0285">Flavoprotein</keyword>
<dbReference type="PANTHER" id="PTHR43539">
    <property type="entry name" value="FLAVIN-BINDING MONOOXYGENASE-LIKE PROTEIN (AFU_ORTHOLOGUE AFUA_4G09220)"/>
    <property type="match status" value="1"/>
</dbReference>